<sequence>MLELRNVSKVVGGKPHLSDISLTLEHATLNV</sequence>
<dbReference type="EMBL" id="JACHXN010000019">
    <property type="protein sequence ID" value="MBB3148339.1"/>
    <property type="molecule type" value="Genomic_DNA"/>
</dbReference>
<protein>
    <submittedName>
        <fullName evidence="1">Uncharacterized protein</fullName>
    </submittedName>
</protein>
<dbReference type="AlphaFoldDB" id="A0A839UIG9"/>
<comment type="caution">
    <text evidence="1">The sequence shown here is derived from an EMBL/GenBank/DDBJ whole genome shotgun (WGS) entry which is preliminary data.</text>
</comment>
<accession>A0A839UIG9</accession>
<dbReference type="Proteomes" id="UP000554520">
    <property type="component" value="Unassembled WGS sequence"/>
</dbReference>
<gene>
    <name evidence="1" type="ORF">FHS21_004786</name>
</gene>
<evidence type="ECO:0000313" key="2">
    <source>
        <dbReference type="Proteomes" id="UP000554520"/>
    </source>
</evidence>
<evidence type="ECO:0000313" key="1">
    <source>
        <dbReference type="EMBL" id="MBB3148339.1"/>
    </source>
</evidence>
<organism evidence="1 2">
    <name type="scientific">Phyllobacterium trifolii</name>
    <dbReference type="NCBI Taxonomy" id="300193"/>
    <lineage>
        <taxon>Bacteria</taxon>
        <taxon>Pseudomonadati</taxon>
        <taxon>Pseudomonadota</taxon>
        <taxon>Alphaproteobacteria</taxon>
        <taxon>Hyphomicrobiales</taxon>
        <taxon>Phyllobacteriaceae</taxon>
        <taxon>Phyllobacterium</taxon>
    </lineage>
</organism>
<name>A0A839UIG9_9HYPH</name>
<reference evidence="1 2" key="1">
    <citation type="submission" date="2020-08" db="EMBL/GenBank/DDBJ databases">
        <title>Genomic Encyclopedia of Type Strains, Phase III (KMG-III): the genomes of soil and plant-associated and newly described type strains.</title>
        <authorList>
            <person name="Whitman W."/>
        </authorList>
    </citation>
    <scope>NUCLEOTIDE SEQUENCE [LARGE SCALE GENOMIC DNA]</scope>
    <source>
        <strain evidence="1 2">CECT 7015</strain>
    </source>
</reference>
<keyword evidence="2" id="KW-1185">Reference proteome</keyword>
<feature type="non-terminal residue" evidence="1">
    <location>
        <position position="31"/>
    </location>
</feature>
<proteinExistence type="predicted"/>